<dbReference type="RefSeq" id="WP_005729833.1">
    <property type="nucleotide sequence ID" value="NZ_JH932275.1"/>
</dbReference>
<evidence type="ECO:0000313" key="2">
    <source>
        <dbReference type="Proteomes" id="UP000004722"/>
    </source>
</evidence>
<proteinExistence type="predicted"/>
<dbReference type="HOGENOM" id="CLU_3119071_0_0_9"/>
<dbReference type="AlphaFoldDB" id="K1MDN0"/>
<comment type="caution">
    <text evidence="1">The sequence shown here is derived from an EMBL/GenBank/DDBJ whole genome shotgun (WGS) entry which is preliminary data.</text>
</comment>
<protein>
    <submittedName>
        <fullName evidence="1">Uncharacterized protein</fullName>
    </submittedName>
</protein>
<sequence length="50" mass="5419">MRKINIKNVVIVVALAGLFMLSGLIASNSKPVQASVRTAKTVEKIKLVHM</sequence>
<evidence type="ECO:0000313" key="1">
    <source>
        <dbReference type="EMBL" id="EKB62342.1"/>
    </source>
</evidence>
<dbReference type="EMBL" id="AGZG01000114">
    <property type="protein sequence ID" value="EKB62342.1"/>
    <property type="molecule type" value="Genomic_DNA"/>
</dbReference>
<name>K1MDN0_9LACO</name>
<accession>K1MDN0</accession>
<dbReference type="PATRIC" id="fig|883092.3.peg.2342"/>
<organism evidence="1 2">
    <name type="scientific">Lactobacillus crispatus FB077-07</name>
    <dbReference type="NCBI Taxonomy" id="883092"/>
    <lineage>
        <taxon>Bacteria</taxon>
        <taxon>Bacillati</taxon>
        <taxon>Bacillota</taxon>
        <taxon>Bacilli</taxon>
        <taxon>Lactobacillales</taxon>
        <taxon>Lactobacillaceae</taxon>
        <taxon>Lactobacillus</taxon>
    </lineage>
</organism>
<gene>
    <name evidence="1" type="ORF">HMPREF9249_02356</name>
</gene>
<dbReference type="Proteomes" id="UP000004722">
    <property type="component" value="Unassembled WGS sequence"/>
</dbReference>
<reference evidence="1 2" key="1">
    <citation type="submission" date="2012-07" db="EMBL/GenBank/DDBJ databases">
        <title>The Genome Sequence of Lactobacillus crispatus FB077-07.</title>
        <authorList>
            <consortium name="The Broad Institute Genome Sequencing Platform"/>
            <person name="Earl A."/>
            <person name="Ward D."/>
            <person name="Feldgarden M."/>
            <person name="Gevers D."/>
            <person name="Saerens B."/>
            <person name="Vaneechoutte M."/>
            <person name="Walker B."/>
            <person name="Young S.K."/>
            <person name="Zeng Q."/>
            <person name="Gargeya S."/>
            <person name="Fitzgerald M."/>
            <person name="Haas B."/>
            <person name="Abouelleil A."/>
            <person name="Alvarado L."/>
            <person name="Arachchi H.M."/>
            <person name="Berlin A.M."/>
            <person name="Chapman S.B."/>
            <person name="Goldberg J."/>
            <person name="Griggs A."/>
            <person name="Gujja S."/>
            <person name="Hansen M."/>
            <person name="Howarth C."/>
            <person name="Imamovic A."/>
            <person name="Larimer J."/>
            <person name="McCowen C."/>
            <person name="Montmayeur A."/>
            <person name="Murphy C."/>
            <person name="Neiman D."/>
            <person name="Pearson M."/>
            <person name="Priest M."/>
            <person name="Roberts A."/>
            <person name="Saif S."/>
            <person name="Shea T."/>
            <person name="Sisk P."/>
            <person name="Sykes S."/>
            <person name="Wortman J."/>
            <person name="Nusbaum C."/>
            <person name="Birren B."/>
        </authorList>
    </citation>
    <scope>NUCLEOTIDE SEQUENCE [LARGE SCALE GENOMIC DNA]</scope>
    <source>
        <strain evidence="1 2">FB077-07</strain>
    </source>
</reference>